<reference evidence="2 3" key="1">
    <citation type="submission" date="2019-02" db="EMBL/GenBank/DDBJ databases">
        <title>Deep-cultivation of Planctomycetes and their phenomic and genomic characterization uncovers novel biology.</title>
        <authorList>
            <person name="Wiegand S."/>
            <person name="Jogler M."/>
            <person name="Boedeker C."/>
            <person name="Pinto D."/>
            <person name="Vollmers J."/>
            <person name="Rivas-Marin E."/>
            <person name="Kohn T."/>
            <person name="Peeters S.H."/>
            <person name="Heuer A."/>
            <person name="Rast P."/>
            <person name="Oberbeckmann S."/>
            <person name="Bunk B."/>
            <person name="Jeske O."/>
            <person name="Meyerdierks A."/>
            <person name="Storesund J.E."/>
            <person name="Kallscheuer N."/>
            <person name="Luecker S."/>
            <person name="Lage O.M."/>
            <person name="Pohl T."/>
            <person name="Merkel B.J."/>
            <person name="Hornburger P."/>
            <person name="Mueller R.-W."/>
            <person name="Bruemmer F."/>
            <person name="Labrenz M."/>
            <person name="Spormann A.M."/>
            <person name="Op Den Camp H."/>
            <person name="Overmann J."/>
            <person name="Amann R."/>
            <person name="Jetten M.S.M."/>
            <person name="Mascher T."/>
            <person name="Medema M.H."/>
            <person name="Devos D.P."/>
            <person name="Kaster A.-K."/>
            <person name="Ovreas L."/>
            <person name="Rohde M."/>
            <person name="Galperin M.Y."/>
            <person name="Jogler C."/>
        </authorList>
    </citation>
    <scope>NUCLEOTIDE SEQUENCE [LARGE SCALE GENOMIC DNA]</scope>
    <source>
        <strain evidence="2 3">CA13</strain>
    </source>
</reference>
<accession>A0A5C5Z8A5</accession>
<organism evidence="2 3">
    <name type="scientific">Novipirellula herctigrandis</name>
    <dbReference type="NCBI Taxonomy" id="2527986"/>
    <lineage>
        <taxon>Bacteria</taxon>
        <taxon>Pseudomonadati</taxon>
        <taxon>Planctomycetota</taxon>
        <taxon>Planctomycetia</taxon>
        <taxon>Pirellulales</taxon>
        <taxon>Pirellulaceae</taxon>
        <taxon>Novipirellula</taxon>
    </lineage>
</organism>
<dbReference type="OrthoDB" id="9775763at2"/>
<feature type="chain" id="PRO_5022731160" description="Porin" evidence="1">
    <location>
        <begin position="20"/>
        <end position="443"/>
    </location>
</feature>
<evidence type="ECO:0000256" key="1">
    <source>
        <dbReference type="SAM" id="SignalP"/>
    </source>
</evidence>
<name>A0A5C5Z8A5_9BACT</name>
<keyword evidence="1" id="KW-0732">Signal</keyword>
<sequence precursor="true">MKRNYLALVAMLCCGTGFAAEGQRAYYQDDLQGVDQIAQVGFLGGDDCGCEVAEPTCGCEGPCDCPAGEPTCGMEFMDGGCDSGCDSGCGSIFDSACECNLGDPLVLFGECGNFSVGGWASIGYHTAALPLFNSKPSEVQLHQAWLFAEKALDTECGFDIGGRIDYIYGTDGPDTQAFGIDNDHWDNSWETQDQYGHAIPQLYAEAGYGDWSVKAGHFYTTIGWEVVQSTGNFFYSHAYTMYNSEPFTHTGALATFSGMEKLSLFGGYVMGWDSGFEDNGDAFLGGATLTLSDDVAVTYSAVGGIFANNQAGLEKGYMHSIVADVSLTDNLQYVFQSDLLSSENRMGGTVRDTFGVNQYLIRTINDCLALGGRFEWYNAEGTAGVPVGTDADIYALTLGVNYKPHANVTVRPEIRWDWDDSRLVGLRDGDKQTTFGIDSVITF</sequence>
<keyword evidence="3" id="KW-1185">Reference proteome</keyword>
<feature type="signal peptide" evidence="1">
    <location>
        <begin position="1"/>
        <end position="19"/>
    </location>
</feature>
<dbReference type="EMBL" id="SJPJ01000001">
    <property type="protein sequence ID" value="TWT83337.1"/>
    <property type="molecule type" value="Genomic_DNA"/>
</dbReference>
<evidence type="ECO:0000313" key="2">
    <source>
        <dbReference type="EMBL" id="TWT83337.1"/>
    </source>
</evidence>
<dbReference type="RefSeq" id="WP_146400439.1">
    <property type="nucleotide sequence ID" value="NZ_SJPJ01000001.1"/>
</dbReference>
<comment type="caution">
    <text evidence="2">The sequence shown here is derived from an EMBL/GenBank/DDBJ whole genome shotgun (WGS) entry which is preliminary data.</text>
</comment>
<dbReference type="InterPro" id="IPR011486">
    <property type="entry name" value="BBP2"/>
</dbReference>
<proteinExistence type="predicted"/>
<dbReference type="Proteomes" id="UP000315010">
    <property type="component" value="Unassembled WGS sequence"/>
</dbReference>
<dbReference type="Pfam" id="PF07642">
    <property type="entry name" value="BBP2"/>
    <property type="match status" value="1"/>
</dbReference>
<evidence type="ECO:0008006" key="4">
    <source>
        <dbReference type="Google" id="ProtNLM"/>
    </source>
</evidence>
<evidence type="ECO:0000313" key="3">
    <source>
        <dbReference type="Proteomes" id="UP000315010"/>
    </source>
</evidence>
<protein>
    <recommendedName>
        <fullName evidence="4">Porin</fullName>
    </recommendedName>
</protein>
<dbReference type="SUPFAM" id="SSF56935">
    <property type="entry name" value="Porins"/>
    <property type="match status" value="1"/>
</dbReference>
<dbReference type="AlphaFoldDB" id="A0A5C5Z8A5"/>
<gene>
    <name evidence="2" type="ORF">CA13_48020</name>
</gene>